<evidence type="ECO:0000256" key="2">
    <source>
        <dbReference type="SAM" id="Phobius"/>
    </source>
</evidence>
<reference evidence="4" key="1">
    <citation type="submission" date="2020-05" db="EMBL/GenBank/DDBJ databases">
        <title>Phylogenomic resolution of chytrid fungi.</title>
        <authorList>
            <person name="Stajich J.E."/>
            <person name="Amses K."/>
            <person name="Simmons R."/>
            <person name="Seto K."/>
            <person name="Myers J."/>
            <person name="Bonds A."/>
            <person name="Quandt C.A."/>
            <person name="Barry K."/>
            <person name="Liu P."/>
            <person name="Grigoriev I."/>
            <person name="Longcore J.E."/>
            <person name="James T.Y."/>
        </authorList>
    </citation>
    <scope>NUCLEOTIDE SEQUENCE</scope>
    <source>
        <strain evidence="4">JEL0476</strain>
    </source>
</reference>
<keyword evidence="3" id="KW-0732">Signal</keyword>
<feature type="region of interest" description="Disordered" evidence="1">
    <location>
        <begin position="520"/>
        <end position="556"/>
    </location>
</feature>
<feature type="chain" id="PRO_5041910487" evidence="3">
    <location>
        <begin position="22"/>
        <end position="556"/>
    </location>
</feature>
<keyword evidence="2" id="KW-1133">Transmembrane helix</keyword>
<gene>
    <name evidence="4" type="ORF">HK099_006670</name>
</gene>
<evidence type="ECO:0000256" key="3">
    <source>
        <dbReference type="SAM" id="SignalP"/>
    </source>
</evidence>
<proteinExistence type="predicted"/>
<keyword evidence="2" id="KW-0472">Membrane</keyword>
<name>A0AAD5TXX9_9FUNG</name>
<feature type="compositionally biased region" description="Basic and acidic residues" evidence="1">
    <location>
        <begin position="537"/>
        <end position="556"/>
    </location>
</feature>
<dbReference type="Proteomes" id="UP001211065">
    <property type="component" value="Unassembled WGS sequence"/>
</dbReference>
<feature type="compositionally biased region" description="Polar residues" evidence="1">
    <location>
        <begin position="524"/>
        <end position="536"/>
    </location>
</feature>
<feature type="signal peptide" evidence="3">
    <location>
        <begin position="1"/>
        <end position="21"/>
    </location>
</feature>
<dbReference type="EMBL" id="JADGJW010000592">
    <property type="protein sequence ID" value="KAJ3214784.1"/>
    <property type="molecule type" value="Genomic_DNA"/>
</dbReference>
<keyword evidence="2" id="KW-0812">Transmembrane</keyword>
<evidence type="ECO:0000313" key="4">
    <source>
        <dbReference type="EMBL" id="KAJ3214784.1"/>
    </source>
</evidence>
<evidence type="ECO:0000313" key="5">
    <source>
        <dbReference type="Proteomes" id="UP001211065"/>
    </source>
</evidence>
<accession>A0AAD5TXX9</accession>
<feature type="compositionally biased region" description="Low complexity" evidence="1">
    <location>
        <begin position="336"/>
        <end position="347"/>
    </location>
</feature>
<feature type="region of interest" description="Disordered" evidence="1">
    <location>
        <begin position="316"/>
        <end position="347"/>
    </location>
</feature>
<keyword evidence="5" id="KW-1185">Reference proteome</keyword>
<sequence>MLKPLIHLIFLLHLISSQIESFQCNTNNDCTIQQPFCSQGLCQSQSQIDSVSKSELRSCSDSLPCSGSSNICYENTCYSYIQLINIPWIAIALSCTLIFLLVIFPVLTCFLGKCLCFSLKDPENSKSNDESSSPADIEKLKQQHLNRERQQNDFVDNVEAEKDFLKKRDQLVEKIITGDSSVIFEETPMSPERVLPHSTLQSVPLHQQPNYTTPSEIFSEVEEKKPKKSKKELKLEQELFLLEQERILDQSRNEEYRQDEILMQKKKALLQQQLLQQQHQSTTPYPIQTILPTYYVAPSHPSPLSNHQFIPQFQENLHPHTGLSPHAYPHSPSPQSPQLLSQPMCSPPQQYYSMQQQQLPLTNSIHNSSQHSIVYSQSNSPSIPFSALNRNSSQHSLVYSQHAPSLPLSALDRNSSQRSVVYSQHSVHSGYAPSNTSSYMRKKFANELSNNYLQPQSIPQQHPIQSVSVEMPTLQQSPDINSNLHFRQDSGAVTTSSIASTKLNEPTSDFSKLNFSHDDKKVLSSPTFSTANNNETETSKVDEAKADVSNRVETEL</sequence>
<dbReference type="AlphaFoldDB" id="A0AAD5TXX9"/>
<protein>
    <submittedName>
        <fullName evidence="4">Uncharacterized protein</fullName>
    </submittedName>
</protein>
<organism evidence="4 5">
    <name type="scientific">Clydaea vesicula</name>
    <dbReference type="NCBI Taxonomy" id="447962"/>
    <lineage>
        <taxon>Eukaryota</taxon>
        <taxon>Fungi</taxon>
        <taxon>Fungi incertae sedis</taxon>
        <taxon>Chytridiomycota</taxon>
        <taxon>Chytridiomycota incertae sedis</taxon>
        <taxon>Chytridiomycetes</taxon>
        <taxon>Lobulomycetales</taxon>
        <taxon>Lobulomycetaceae</taxon>
        <taxon>Clydaea</taxon>
    </lineage>
</organism>
<evidence type="ECO:0000256" key="1">
    <source>
        <dbReference type="SAM" id="MobiDB-lite"/>
    </source>
</evidence>
<feature type="transmembrane region" description="Helical" evidence="2">
    <location>
        <begin position="86"/>
        <end position="111"/>
    </location>
</feature>
<comment type="caution">
    <text evidence="4">The sequence shown here is derived from an EMBL/GenBank/DDBJ whole genome shotgun (WGS) entry which is preliminary data.</text>
</comment>